<dbReference type="EMBL" id="LR796167">
    <property type="protein sequence ID" value="CAB4123111.1"/>
    <property type="molecule type" value="Genomic_DNA"/>
</dbReference>
<dbReference type="GO" id="GO:0008233">
    <property type="term" value="F:peptidase activity"/>
    <property type="evidence" value="ECO:0007669"/>
    <property type="project" value="UniProtKB-KW"/>
</dbReference>
<organism evidence="1">
    <name type="scientific">uncultured Caudovirales phage</name>
    <dbReference type="NCBI Taxonomy" id="2100421"/>
    <lineage>
        <taxon>Viruses</taxon>
        <taxon>Duplodnaviria</taxon>
        <taxon>Heunggongvirae</taxon>
        <taxon>Uroviricota</taxon>
        <taxon>Caudoviricetes</taxon>
        <taxon>Peduoviridae</taxon>
        <taxon>Maltschvirus</taxon>
        <taxon>Maltschvirus maltsch</taxon>
    </lineage>
</organism>
<reference evidence="1" key="1">
    <citation type="submission" date="2020-04" db="EMBL/GenBank/DDBJ databases">
        <authorList>
            <person name="Chiriac C."/>
            <person name="Salcher M."/>
            <person name="Ghai R."/>
            <person name="Kavagutti S V."/>
        </authorList>
    </citation>
    <scope>NUCLEOTIDE SEQUENCE</scope>
</reference>
<evidence type="ECO:0000313" key="1">
    <source>
        <dbReference type="EMBL" id="CAB4123111.1"/>
    </source>
</evidence>
<dbReference type="GO" id="GO:0006508">
    <property type="term" value="P:proteolysis"/>
    <property type="evidence" value="ECO:0007669"/>
    <property type="project" value="UniProtKB-KW"/>
</dbReference>
<dbReference type="InterPro" id="IPR005082">
    <property type="entry name" value="Peptidase_U9_T4_prohead"/>
</dbReference>
<keyword evidence="1" id="KW-0378">Hydrolase</keyword>
<proteinExistence type="predicted"/>
<keyword evidence="1" id="KW-0645">Protease</keyword>
<protein>
    <submittedName>
        <fullName evidence="1">Prohead core scaffolding protein and protease</fullName>
    </submittedName>
</protein>
<gene>
    <name evidence="1" type="ORF">UFOVP29_270</name>
</gene>
<name>A0A6J5KMT6_9CAUD</name>
<dbReference type="Pfam" id="PF03420">
    <property type="entry name" value="Peptidase_S77"/>
    <property type="match status" value="1"/>
</dbReference>
<accession>A0A6J5KMT6</accession>
<sequence>MKNHEKYCHFNWLFCRLLNISGKYVPEDKMKSTSLLIEHLTYEKAAAEVLTETDASGQNKHMYMKGIFIEGSLRNQNGRVYPTHEIRKAVDQIKEQIRKNNSVLGECDHPQELQIHLDRVSHKITDMWMDGNNGMGKLQILPTPLGNIIKTLLESGVKLGVSSRGSGNVDDSGQVSDFDMLTVDVVANPSAPNAYPKPVYEQLMNRRHGYRTLDLAESIKHDPRAQKHLHKALLTWIDDLKL</sequence>